<evidence type="ECO:0000256" key="1">
    <source>
        <dbReference type="ARBA" id="ARBA00022527"/>
    </source>
</evidence>
<dbReference type="AlphaFoldDB" id="A0AAP0C703"/>
<dbReference type="GO" id="GO:0009506">
    <property type="term" value="C:plasmodesma"/>
    <property type="evidence" value="ECO:0007669"/>
    <property type="project" value="TreeGrafter"/>
</dbReference>
<dbReference type="GO" id="GO:0005524">
    <property type="term" value="F:ATP binding"/>
    <property type="evidence" value="ECO:0007669"/>
    <property type="project" value="UniProtKB-UniRule"/>
</dbReference>
<dbReference type="PANTHER" id="PTHR27003:SF361">
    <property type="entry name" value="PROTEIN KINASE DOMAIN-CONTAINING PROTEIN"/>
    <property type="match status" value="1"/>
</dbReference>
<evidence type="ECO:0000313" key="10">
    <source>
        <dbReference type="Proteomes" id="UP001408789"/>
    </source>
</evidence>
<dbReference type="GO" id="GO:0005886">
    <property type="term" value="C:plasma membrane"/>
    <property type="evidence" value="ECO:0007669"/>
    <property type="project" value="TreeGrafter"/>
</dbReference>
<keyword evidence="3 6" id="KW-0547">Nucleotide-binding</keyword>
<dbReference type="InterPro" id="IPR045272">
    <property type="entry name" value="ANXUR1/2-like"/>
</dbReference>
<dbReference type="Gene3D" id="1.10.510.10">
    <property type="entry name" value="Transferase(Phosphotransferase) domain 1"/>
    <property type="match status" value="1"/>
</dbReference>
<name>A0AAP0C703_9ASTR</name>
<dbReference type="Pfam" id="PF07714">
    <property type="entry name" value="PK_Tyr_Ser-Thr"/>
    <property type="match status" value="1"/>
</dbReference>
<dbReference type="FunFam" id="3.30.200.20:FF:000039">
    <property type="entry name" value="receptor-like protein kinase FERONIA"/>
    <property type="match status" value="1"/>
</dbReference>
<comment type="caution">
    <text evidence="9">The sequence shown here is derived from an EMBL/GenBank/DDBJ whole genome shotgun (WGS) entry which is preliminary data.</text>
</comment>
<evidence type="ECO:0000256" key="3">
    <source>
        <dbReference type="ARBA" id="ARBA00022741"/>
    </source>
</evidence>
<keyword evidence="5 6" id="KW-0067">ATP-binding</keyword>
<reference evidence="9 10" key="1">
    <citation type="submission" date="2024-04" db="EMBL/GenBank/DDBJ databases">
        <title>The reference genome of an endangered Asteraceae, Deinandra increscens subsp. villosa, native to the Central Coast of California.</title>
        <authorList>
            <person name="Guilliams M."/>
            <person name="Hasenstab-Lehman K."/>
            <person name="Meyer R."/>
            <person name="Mcevoy S."/>
        </authorList>
    </citation>
    <scope>NUCLEOTIDE SEQUENCE [LARGE SCALE GENOMIC DNA]</scope>
    <source>
        <tissue evidence="9">Leaf</tissue>
    </source>
</reference>
<dbReference type="InterPro" id="IPR011009">
    <property type="entry name" value="Kinase-like_dom_sf"/>
</dbReference>
<dbReference type="EMBL" id="JBCNJP010001411">
    <property type="protein sequence ID" value="KAK9050511.1"/>
    <property type="molecule type" value="Genomic_DNA"/>
</dbReference>
<gene>
    <name evidence="9" type="ORF">SSX86_030519</name>
</gene>
<protein>
    <recommendedName>
        <fullName evidence="8">Protein kinase domain-containing protein</fullName>
    </recommendedName>
</protein>
<evidence type="ECO:0000256" key="5">
    <source>
        <dbReference type="ARBA" id="ARBA00022840"/>
    </source>
</evidence>
<evidence type="ECO:0000259" key="8">
    <source>
        <dbReference type="PROSITE" id="PS50011"/>
    </source>
</evidence>
<dbReference type="InterPro" id="IPR000719">
    <property type="entry name" value="Prot_kinase_dom"/>
</dbReference>
<dbReference type="SUPFAM" id="SSF56112">
    <property type="entry name" value="Protein kinase-like (PK-like)"/>
    <property type="match status" value="1"/>
</dbReference>
<comment type="similarity">
    <text evidence="7">Belongs to the protein kinase superfamily.</text>
</comment>
<sequence>MEKWEHLRIPLADIVHATNGFQKEIGRGGYGSVYEGELDFNGKLTKIAVKKLNETHGQGLKEFLTEIDLLSGQQHENIITLIGYCDEGKEMIIVYEHAEHGSLDRYIRCSNTTGYTLTWLERLRIVVGAARGLDHLHNHLHNNQVIIHRDIKSSNILLDQSWVAKISDLGLSKSTFSGFGRTTVVSHACGTSGYVEPEYIHYGLVSRKSDVYSFGMVLFEVLCGRLCTIRGNDGILLLADVAKEHFRDNKLDMLIDSSLRKQMSQHVLGRYSTIAYKCLLGRNDRPSIVNVKKELEETLNLEVSTIY</sequence>
<dbReference type="InterPro" id="IPR017441">
    <property type="entry name" value="Protein_kinase_ATP_BS"/>
</dbReference>
<dbReference type="Proteomes" id="UP001408789">
    <property type="component" value="Unassembled WGS sequence"/>
</dbReference>
<organism evidence="9 10">
    <name type="scientific">Deinandra increscens subsp. villosa</name>
    <dbReference type="NCBI Taxonomy" id="3103831"/>
    <lineage>
        <taxon>Eukaryota</taxon>
        <taxon>Viridiplantae</taxon>
        <taxon>Streptophyta</taxon>
        <taxon>Embryophyta</taxon>
        <taxon>Tracheophyta</taxon>
        <taxon>Spermatophyta</taxon>
        <taxon>Magnoliopsida</taxon>
        <taxon>eudicotyledons</taxon>
        <taxon>Gunneridae</taxon>
        <taxon>Pentapetalae</taxon>
        <taxon>asterids</taxon>
        <taxon>campanulids</taxon>
        <taxon>Asterales</taxon>
        <taxon>Asteraceae</taxon>
        <taxon>Asteroideae</taxon>
        <taxon>Heliantheae alliance</taxon>
        <taxon>Madieae</taxon>
        <taxon>Madiinae</taxon>
        <taxon>Deinandra</taxon>
    </lineage>
</organism>
<dbReference type="SMART" id="SM00220">
    <property type="entry name" value="S_TKc"/>
    <property type="match status" value="1"/>
</dbReference>
<evidence type="ECO:0000256" key="6">
    <source>
        <dbReference type="PROSITE-ProRule" id="PRU10141"/>
    </source>
</evidence>
<keyword evidence="2" id="KW-0808">Transferase</keyword>
<keyword evidence="1 7" id="KW-0723">Serine/threonine-protein kinase</keyword>
<evidence type="ECO:0000256" key="2">
    <source>
        <dbReference type="ARBA" id="ARBA00022679"/>
    </source>
</evidence>
<dbReference type="PANTHER" id="PTHR27003">
    <property type="entry name" value="OS07G0166700 PROTEIN"/>
    <property type="match status" value="1"/>
</dbReference>
<keyword evidence="4" id="KW-0418">Kinase</keyword>
<evidence type="ECO:0000256" key="4">
    <source>
        <dbReference type="ARBA" id="ARBA00022777"/>
    </source>
</evidence>
<dbReference type="PROSITE" id="PS00107">
    <property type="entry name" value="PROTEIN_KINASE_ATP"/>
    <property type="match status" value="1"/>
</dbReference>
<proteinExistence type="inferred from homology"/>
<keyword evidence="10" id="KW-1185">Reference proteome</keyword>
<dbReference type="PROSITE" id="PS50011">
    <property type="entry name" value="PROTEIN_KINASE_DOM"/>
    <property type="match status" value="1"/>
</dbReference>
<evidence type="ECO:0000313" key="9">
    <source>
        <dbReference type="EMBL" id="KAK9050511.1"/>
    </source>
</evidence>
<evidence type="ECO:0000256" key="7">
    <source>
        <dbReference type="RuleBase" id="RU000304"/>
    </source>
</evidence>
<feature type="binding site" evidence="6">
    <location>
        <position position="51"/>
    </location>
    <ligand>
        <name>ATP</name>
        <dbReference type="ChEBI" id="CHEBI:30616"/>
    </ligand>
</feature>
<feature type="domain" description="Protein kinase" evidence="8">
    <location>
        <begin position="19"/>
        <end position="299"/>
    </location>
</feature>
<dbReference type="GO" id="GO:0004714">
    <property type="term" value="F:transmembrane receptor protein tyrosine kinase activity"/>
    <property type="evidence" value="ECO:0007669"/>
    <property type="project" value="InterPro"/>
</dbReference>
<accession>A0AAP0C703</accession>
<dbReference type="PROSITE" id="PS00108">
    <property type="entry name" value="PROTEIN_KINASE_ST"/>
    <property type="match status" value="1"/>
</dbReference>
<dbReference type="GO" id="GO:0004674">
    <property type="term" value="F:protein serine/threonine kinase activity"/>
    <property type="evidence" value="ECO:0007669"/>
    <property type="project" value="UniProtKB-KW"/>
</dbReference>
<dbReference type="Gene3D" id="3.30.200.20">
    <property type="entry name" value="Phosphorylase Kinase, domain 1"/>
    <property type="match status" value="1"/>
</dbReference>
<dbReference type="InterPro" id="IPR008271">
    <property type="entry name" value="Ser/Thr_kinase_AS"/>
</dbReference>
<dbReference type="InterPro" id="IPR001245">
    <property type="entry name" value="Ser-Thr/Tyr_kinase_cat_dom"/>
</dbReference>